<dbReference type="EMBL" id="DSGB01000006">
    <property type="protein sequence ID" value="HER96970.1"/>
    <property type="molecule type" value="Genomic_DNA"/>
</dbReference>
<evidence type="ECO:0000256" key="8">
    <source>
        <dbReference type="ARBA" id="ARBA00022840"/>
    </source>
</evidence>
<keyword evidence="6" id="KW-0418">Kinase</keyword>
<dbReference type="FunFam" id="3.30.420.40:FF:000153">
    <property type="entry name" value="Putative fructokinase"/>
    <property type="match status" value="1"/>
</dbReference>
<organism evidence="13">
    <name type="scientific">Rhodothermus marinus</name>
    <name type="common">Rhodothermus obamensis</name>
    <dbReference type="NCBI Taxonomy" id="29549"/>
    <lineage>
        <taxon>Bacteria</taxon>
        <taxon>Pseudomonadati</taxon>
        <taxon>Rhodothermota</taxon>
        <taxon>Rhodothermia</taxon>
        <taxon>Rhodothermales</taxon>
        <taxon>Rhodothermaceae</taxon>
        <taxon>Rhodothermus</taxon>
    </lineage>
</organism>
<dbReference type="FunFam" id="3.30.420.40:FF:000136">
    <property type="entry name" value="Putative fructokinase"/>
    <property type="match status" value="1"/>
</dbReference>
<keyword evidence="4" id="KW-0479">Metal-binding</keyword>
<dbReference type="InterPro" id="IPR043129">
    <property type="entry name" value="ATPase_NBD"/>
</dbReference>
<keyword evidence="10" id="KW-0119">Carbohydrate metabolism</keyword>
<dbReference type="PANTHER" id="PTHR42742">
    <property type="entry name" value="TRANSCRIPTIONAL REPRESSOR MPRA"/>
    <property type="match status" value="1"/>
</dbReference>
<evidence type="ECO:0000256" key="3">
    <source>
        <dbReference type="ARBA" id="ARBA00022679"/>
    </source>
</evidence>
<evidence type="ECO:0000256" key="12">
    <source>
        <dbReference type="ARBA" id="ARBA00048451"/>
    </source>
</evidence>
<keyword evidence="9" id="KW-0460">Magnesium</keyword>
<dbReference type="CDD" id="cd24067">
    <property type="entry name" value="ASKHA_NBD_ROK_BsFRK-like"/>
    <property type="match status" value="1"/>
</dbReference>
<keyword evidence="7" id="KW-0862">Zinc</keyword>
<dbReference type="InterPro" id="IPR051804">
    <property type="entry name" value="Carb_Metab_Reg_Kinase/Isom"/>
</dbReference>
<dbReference type="AlphaFoldDB" id="A0A7V2B2D4"/>
<dbReference type="PANTHER" id="PTHR42742:SF3">
    <property type="entry name" value="FRUCTOKINASE"/>
    <property type="match status" value="1"/>
</dbReference>
<keyword evidence="8" id="KW-0067">ATP-binding</keyword>
<comment type="cofactor">
    <cofactor evidence="1">
        <name>Mg(2+)</name>
        <dbReference type="ChEBI" id="CHEBI:18420"/>
    </cofactor>
</comment>
<dbReference type="PROSITE" id="PS01125">
    <property type="entry name" value="ROK"/>
    <property type="match status" value="1"/>
</dbReference>
<dbReference type="Gene3D" id="3.30.420.40">
    <property type="match status" value="2"/>
</dbReference>
<dbReference type="EC" id="2.7.1.4" evidence="11"/>
<evidence type="ECO:0000256" key="7">
    <source>
        <dbReference type="ARBA" id="ARBA00022833"/>
    </source>
</evidence>
<dbReference type="SUPFAM" id="SSF53067">
    <property type="entry name" value="Actin-like ATPase domain"/>
    <property type="match status" value="1"/>
</dbReference>
<dbReference type="Pfam" id="PF00480">
    <property type="entry name" value="ROK"/>
    <property type="match status" value="1"/>
</dbReference>
<evidence type="ECO:0000256" key="2">
    <source>
        <dbReference type="ARBA" id="ARBA00006479"/>
    </source>
</evidence>
<gene>
    <name evidence="13" type="ORF">ENO59_10765</name>
</gene>
<comment type="catalytic activity">
    <reaction evidence="12">
        <text>D-fructose + ATP = D-fructose 6-phosphate + ADP + H(+)</text>
        <dbReference type="Rhea" id="RHEA:16125"/>
        <dbReference type="ChEBI" id="CHEBI:15378"/>
        <dbReference type="ChEBI" id="CHEBI:30616"/>
        <dbReference type="ChEBI" id="CHEBI:37721"/>
        <dbReference type="ChEBI" id="CHEBI:61527"/>
        <dbReference type="ChEBI" id="CHEBI:456216"/>
        <dbReference type="EC" id="2.7.1.4"/>
    </reaction>
</comment>
<evidence type="ECO:0000256" key="6">
    <source>
        <dbReference type="ARBA" id="ARBA00022777"/>
    </source>
</evidence>
<evidence type="ECO:0000256" key="4">
    <source>
        <dbReference type="ARBA" id="ARBA00022723"/>
    </source>
</evidence>
<name>A0A7V2B2D4_RHOMR</name>
<evidence type="ECO:0000256" key="10">
    <source>
        <dbReference type="ARBA" id="ARBA00023277"/>
    </source>
</evidence>
<dbReference type="GO" id="GO:0008865">
    <property type="term" value="F:fructokinase activity"/>
    <property type="evidence" value="ECO:0007669"/>
    <property type="project" value="UniProtKB-EC"/>
</dbReference>
<dbReference type="GO" id="GO:0005524">
    <property type="term" value="F:ATP binding"/>
    <property type="evidence" value="ECO:0007669"/>
    <property type="project" value="UniProtKB-KW"/>
</dbReference>
<evidence type="ECO:0000256" key="5">
    <source>
        <dbReference type="ARBA" id="ARBA00022741"/>
    </source>
</evidence>
<evidence type="ECO:0000256" key="1">
    <source>
        <dbReference type="ARBA" id="ARBA00001946"/>
    </source>
</evidence>
<evidence type="ECO:0000256" key="11">
    <source>
        <dbReference type="ARBA" id="ARBA00038887"/>
    </source>
</evidence>
<keyword evidence="3" id="KW-0808">Transferase</keyword>
<comment type="caution">
    <text evidence="13">The sequence shown here is derived from an EMBL/GenBank/DDBJ whole genome shotgun (WGS) entry which is preliminary data.</text>
</comment>
<accession>A0A7V2B2D4</accession>
<evidence type="ECO:0000256" key="9">
    <source>
        <dbReference type="ARBA" id="ARBA00022842"/>
    </source>
</evidence>
<dbReference type="InterPro" id="IPR000600">
    <property type="entry name" value="ROK"/>
</dbReference>
<evidence type="ECO:0000313" key="13">
    <source>
        <dbReference type="EMBL" id="HER96970.1"/>
    </source>
</evidence>
<dbReference type="InterPro" id="IPR049874">
    <property type="entry name" value="ROK_cs"/>
</dbReference>
<protein>
    <recommendedName>
        <fullName evidence="11">fructokinase</fullName>
        <ecNumber evidence="11">2.7.1.4</ecNumber>
    </recommendedName>
</protein>
<dbReference type="GO" id="GO:0046872">
    <property type="term" value="F:metal ion binding"/>
    <property type="evidence" value="ECO:0007669"/>
    <property type="project" value="UniProtKB-KW"/>
</dbReference>
<comment type="similarity">
    <text evidence="2">Belongs to the ROK (NagC/XylR) family.</text>
</comment>
<proteinExistence type="inferred from homology"/>
<reference evidence="13" key="1">
    <citation type="journal article" date="2020" name="mSystems">
        <title>Genome- and Community-Level Interaction Insights into Carbon Utilization and Element Cycling Functions of Hydrothermarchaeota in Hydrothermal Sediment.</title>
        <authorList>
            <person name="Zhou Z."/>
            <person name="Liu Y."/>
            <person name="Xu W."/>
            <person name="Pan J."/>
            <person name="Luo Z.H."/>
            <person name="Li M."/>
        </authorList>
    </citation>
    <scope>NUCLEOTIDE SEQUENCE [LARGE SCALE GENOMIC DNA]</scope>
    <source>
        <strain evidence="13">SpSt-143</strain>
    </source>
</reference>
<keyword evidence="5" id="KW-0547">Nucleotide-binding</keyword>
<sequence>MPSSKPLLFGAIEAGGTKFVCAIGTGPDDVRVLERFPTTTPEETLGRVIDFFQRHPEPIAALGVGSFGPVDPNPSSPTYGYITTTPKPGWAHIDVAGTLHRALNVPVAFDTDVNAAALGEHRWGAGRGLHTFVYLTIGTGIGGGIIAGGRRHHGHQHPEIGHLLVPRLPGDDRPGCCPFHGDCLEGLASGPALQARWGRPAPELPPDHVAWEQEARYLAMGLVNLILTLSPQRLILGGGVMQQMHLFPRIRQYVVHYLNGYVSLPNPDTLIVPPMLGDRAGVLGALALAEERFIKGY</sequence>